<evidence type="ECO:0000313" key="6">
    <source>
        <dbReference type="Proteomes" id="UP000190696"/>
    </source>
</evidence>
<keyword evidence="3 5" id="KW-0067">ATP-binding</keyword>
<reference evidence="5 6" key="1">
    <citation type="submission" date="2017-01" db="EMBL/GenBank/DDBJ databases">
        <title>Bacillus cereus isolates.</title>
        <authorList>
            <person name="Beno S.M."/>
        </authorList>
    </citation>
    <scope>NUCLEOTIDE SEQUENCE [LARGE SCALE GENOMIC DNA]</scope>
    <source>
        <strain evidence="5 6">FSL W7-1108</strain>
    </source>
</reference>
<name>A0A1S9SYR9_BACMY</name>
<dbReference type="Gene3D" id="3.40.50.300">
    <property type="entry name" value="P-loop containing nucleotide triphosphate hydrolases"/>
    <property type="match status" value="1"/>
</dbReference>
<dbReference type="PANTHER" id="PTHR42939">
    <property type="entry name" value="ABC TRANSPORTER ATP-BINDING PROTEIN ALBC-RELATED"/>
    <property type="match status" value="1"/>
</dbReference>
<accession>A0A1S9SYR9</accession>
<evidence type="ECO:0000313" key="5">
    <source>
        <dbReference type="EMBL" id="OOR02847.1"/>
    </source>
</evidence>
<dbReference type="EMBL" id="MUAI01000081">
    <property type="protein sequence ID" value="OOR02847.1"/>
    <property type="molecule type" value="Genomic_DNA"/>
</dbReference>
<dbReference type="GO" id="GO:0016887">
    <property type="term" value="F:ATP hydrolysis activity"/>
    <property type="evidence" value="ECO:0007669"/>
    <property type="project" value="InterPro"/>
</dbReference>
<evidence type="ECO:0000259" key="4">
    <source>
        <dbReference type="PROSITE" id="PS50893"/>
    </source>
</evidence>
<gene>
    <name evidence="5" type="ORF">BW900_30210</name>
</gene>
<dbReference type="PANTHER" id="PTHR42939:SF3">
    <property type="entry name" value="ABC TRANSPORTER ATP-BINDING COMPONENT"/>
    <property type="match status" value="1"/>
</dbReference>
<dbReference type="SMART" id="SM00382">
    <property type="entry name" value="AAA"/>
    <property type="match status" value="1"/>
</dbReference>
<dbReference type="InterPro" id="IPR027417">
    <property type="entry name" value="P-loop_NTPase"/>
</dbReference>
<dbReference type="CDD" id="cd03230">
    <property type="entry name" value="ABC_DR_subfamily_A"/>
    <property type="match status" value="1"/>
</dbReference>
<dbReference type="InterPro" id="IPR051782">
    <property type="entry name" value="ABC_Transporter_VariousFunc"/>
</dbReference>
<evidence type="ECO:0000256" key="3">
    <source>
        <dbReference type="ARBA" id="ARBA00022840"/>
    </source>
</evidence>
<comment type="caution">
    <text evidence="5">The sequence shown here is derived from an EMBL/GenBank/DDBJ whole genome shotgun (WGS) entry which is preliminary data.</text>
</comment>
<protein>
    <submittedName>
        <fullName evidence="5">Sodium ABC transporter ATP-binding protein</fullName>
    </submittedName>
</protein>
<dbReference type="InterPro" id="IPR003593">
    <property type="entry name" value="AAA+_ATPase"/>
</dbReference>
<organism evidence="5 6">
    <name type="scientific">Bacillus mycoides</name>
    <dbReference type="NCBI Taxonomy" id="1405"/>
    <lineage>
        <taxon>Bacteria</taxon>
        <taxon>Bacillati</taxon>
        <taxon>Bacillota</taxon>
        <taxon>Bacilli</taxon>
        <taxon>Bacillales</taxon>
        <taxon>Bacillaceae</taxon>
        <taxon>Bacillus</taxon>
        <taxon>Bacillus cereus group</taxon>
    </lineage>
</organism>
<keyword evidence="1" id="KW-0813">Transport</keyword>
<keyword evidence="2" id="KW-0547">Nucleotide-binding</keyword>
<evidence type="ECO:0000256" key="2">
    <source>
        <dbReference type="ARBA" id="ARBA00022741"/>
    </source>
</evidence>
<dbReference type="Pfam" id="PF00005">
    <property type="entry name" value="ABC_tran"/>
    <property type="match status" value="1"/>
</dbReference>
<sequence>MENIVEVKNISKTYKGFSLKNASFNIKKGFVTGFIGANGAGKSTTIKLIMDLINKDSGDITVFGKDHQKDQVSIKERIGFVYDDNIYYEDMTIHQLKKFIAPAYKKWDENQFKSYLQRFELPTNIKMKEMSTGMKMKTSLAFALSHHAEFILMDEPTSGLDPVFRRELLDILYDLMVDQDKTIFFSTHITTDLDRIADFIVFIHNGKIVFEKDIHSISEEYAIVKGDKSLLTPKIREQLIGIRETNVGFEALTNNANRSRMQLENDVLIEEATLEDIMYYTKKGNVQYV</sequence>
<proteinExistence type="predicted"/>
<dbReference type="PROSITE" id="PS50893">
    <property type="entry name" value="ABC_TRANSPORTER_2"/>
    <property type="match status" value="1"/>
</dbReference>
<dbReference type="RefSeq" id="WP_078177432.1">
    <property type="nucleotide sequence ID" value="NZ_JBCMNA010000014.1"/>
</dbReference>
<dbReference type="SUPFAM" id="SSF52540">
    <property type="entry name" value="P-loop containing nucleoside triphosphate hydrolases"/>
    <property type="match status" value="1"/>
</dbReference>
<dbReference type="AlphaFoldDB" id="A0A1S9SYR9"/>
<dbReference type="Proteomes" id="UP000190696">
    <property type="component" value="Unassembled WGS sequence"/>
</dbReference>
<evidence type="ECO:0000256" key="1">
    <source>
        <dbReference type="ARBA" id="ARBA00022448"/>
    </source>
</evidence>
<dbReference type="GO" id="GO:0005524">
    <property type="term" value="F:ATP binding"/>
    <property type="evidence" value="ECO:0007669"/>
    <property type="project" value="UniProtKB-KW"/>
</dbReference>
<dbReference type="InterPro" id="IPR003439">
    <property type="entry name" value="ABC_transporter-like_ATP-bd"/>
</dbReference>
<feature type="domain" description="ABC transporter" evidence="4">
    <location>
        <begin position="5"/>
        <end position="230"/>
    </location>
</feature>